<dbReference type="Proteomes" id="UP000558475">
    <property type="component" value="Unassembled WGS sequence"/>
</dbReference>
<dbReference type="EMBL" id="JAAXZB010000001">
    <property type="protein sequence ID" value="NKW09948.1"/>
    <property type="molecule type" value="Genomic_DNA"/>
</dbReference>
<comment type="caution">
    <text evidence="1">The sequence shown here is derived from an EMBL/GenBank/DDBJ whole genome shotgun (WGS) entry which is preliminary data.</text>
</comment>
<dbReference type="AlphaFoldDB" id="A0A7X6FQ97"/>
<accession>A0A7X6FQ97</accession>
<proteinExistence type="predicted"/>
<reference evidence="1 2" key="1">
    <citation type="submission" date="2020-04" db="EMBL/GenBank/DDBJ databases">
        <title>Whole genome sequencing of clinical and environmental type strains of Ochrobactrum.</title>
        <authorList>
            <person name="Dharne M."/>
        </authorList>
    </citation>
    <scope>NUCLEOTIDE SEQUENCE [LARGE SCALE GENOMIC DNA]</scope>
    <source>
        <strain evidence="1 2">DSM 13340</strain>
    </source>
</reference>
<evidence type="ECO:0000313" key="2">
    <source>
        <dbReference type="Proteomes" id="UP000558475"/>
    </source>
</evidence>
<protein>
    <submittedName>
        <fullName evidence="1">Uncharacterized protein</fullName>
    </submittedName>
</protein>
<name>A0A7X6FQ97_9HYPH</name>
<organism evidence="1 2">
    <name type="scientific">Brucella tritici</name>
    <dbReference type="NCBI Taxonomy" id="94626"/>
    <lineage>
        <taxon>Bacteria</taxon>
        <taxon>Pseudomonadati</taxon>
        <taxon>Pseudomonadota</taxon>
        <taxon>Alphaproteobacteria</taxon>
        <taxon>Hyphomicrobiales</taxon>
        <taxon>Brucellaceae</taxon>
        <taxon>Brucella/Ochrobactrum group</taxon>
        <taxon>Brucella</taxon>
    </lineage>
</organism>
<gene>
    <name evidence="1" type="ORF">HGG76_11595</name>
</gene>
<sequence>MSSKKTYVVNAEGFIAGAHRAKGARIQLTDREAKYLVLSGLVGEASVKAESRRLSHPRSFWIRRRANGSGRH</sequence>
<evidence type="ECO:0000313" key="1">
    <source>
        <dbReference type="EMBL" id="NKW09948.1"/>
    </source>
</evidence>